<reference evidence="2 3" key="1">
    <citation type="submission" date="2019-02" db="EMBL/GenBank/DDBJ databases">
        <title>Genome sequencing of the rare red list fungi Bondarzewia mesenterica.</title>
        <authorList>
            <person name="Buettner E."/>
            <person name="Kellner H."/>
        </authorList>
    </citation>
    <scope>NUCLEOTIDE SEQUENCE [LARGE SCALE GENOMIC DNA]</scope>
    <source>
        <strain evidence="2 3">DSM 108281</strain>
    </source>
</reference>
<organism evidence="2 3">
    <name type="scientific">Bondarzewia mesenterica</name>
    <dbReference type="NCBI Taxonomy" id="1095465"/>
    <lineage>
        <taxon>Eukaryota</taxon>
        <taxon>Fungi</taxon>
        <taxon>Dikarya</taxon>
        <taxon>Basidiomycota</taxon>
        <taxon>Agaricomycotina</taxon>
        <taxon>Agaricomycetes</taxon>
        <taxon>Russulales</taxon>
        <taxon>Bondarzewiaceae</taxon>
        <taxon>Bondarzewia</taxon>
    </lineage>
</organism>
<comment type="caution">
    <text evidence="2">The sequence shown here is derived from an EMBL/GenBank/DDBJ whole genome shotgun (WGS) entry which is preliminary data.</text>
</comment>
<gene>
    <name evidence="2" type="ORF">EW146_g8586</name>
</gene>
<feature type="compositionally biased region" description="Low complexity" evidence="1">
    <location>
        <begin position="1"/>
        <end position="25"/>
    </location>
</feature>
<dbReference type="OrthoDB" id="9989112at2759"/>
<protein>
    <submittedName>
        <fullName evidence="2">Uncharacterized protein</fullName>
    </submittedName>
</protein>
<accession>A0A4S4LF01</accession>
<sequence>MVSSSTLSTSSAPTITPSLFARTAAPTPPTPPPGTEPDLEVDAPSFVQLPRRPERRPKLFFASAKTGVGVDDIFSYVTRRVVERWEWEEAAQAQMLHIQEASGSTIRLGRDAQRQQARNPCCGS</sequence>
<feature type="region of interest" description="Disordered" evidence="1">
    <location>
        <begin position="1"/>
        <end position="41"/>
    </location>
</feature>
<evidence type="ECO:0000256" key="1">
    <source>
        <dbReference type="SAM" id="MobiDB-lite"/>
    </source>
</evidence>
<dbReference type="AlphaFoldDB" id="A0A4S4LF01"/>
<dbReference type="EMBL" id="SGPL01000609">
    <property type="protein sequence ID" value="THH09781.1"/>
    <property type="molecule type" value="Genomic_DNA"/>
</dbReference>
<keyword evidence="3" id="KW-1185">Reference proteome</keyword>
<evidence type="ECO:0000313" key="3">
    <source>
        <dbReference type="Proteomes" id="UP000310158"/>
    </source>
</evidence>
<dbReference type="Proteomes" id="UP000310158">
    <property type="component" value="Unassembled WGS sequence"/>
</dbReference>
<proteinExistence type="predicted"/>
<name>A0A4S4LF01_9AGAM</name>
<evidence type="ECO:0000313" key="2">
    <source>
        <dbReference type="EMBL" id="THH09781.1"/>
    </source>
</evidence>
<feature type="compositionally biased region" description="Pro residues" evidence="1">
    <location>
        <begin position="26"/>
        <end position="35"/>
    </location>
</feature>